<feature type="compositionally biased region" description="Polar residues" evidence="1">
    <location>
        <begin position="67"/>
        <end position="76"/>
    </location>
</feature>
<reference evidence="2 3" key="1">
    <citation type="submission" date="2024-07" db="EMBL/GenBank/DDBJ databases">
        <title>Enhanced genomic and transcriptomic resources for Trichinella pseudospiralis and T. spiralis underpin the discovery of pronounced molecular differences between stages and species.</title>
        <authorList>
            <person name="Pasi K.K."/>
            <person name="La Rosa G."/>
            <person name="Gomez-Morales M.A."/>
            <person name="Tosini F."/>
            <person name="Sumanam S."/>
            <person name="Young N.D."/>
            <person name="Chang B.C."/>
            <person name="Robin G.B."/>
        </authorList>
    </citation>
    <scope>NUCLEOTIDE SEQUENCE [LARGE SCALE GENOMIC DNA]</scope>
    <source>
        <strain evidence="2">ISS534</strain>
    </source>
</reference>
<feature type="compositionally biased region" description="Polar residues" evidence="1">
    <location>
        <begin position="35"/>
        <end position="46"/>
    </location>
</feature>
<gene>
    <name evidence="2" type="ORF">TSPI_02506</name>
</gene>
<evidence type="ECO:0000256" key="1">
    <source>
        <dbReference type="SAM" id="MobiDB-lite"/>
    </source>
</evidence>
<accession>A0ABR3KMB5</accession>
<proteinExistence type="predicted"/>
<comment type="caution">
    <text evidence="2">The sequence shown here is derived from an EMBL/GenBank/DDBJ whole genome shotgun (WGS) entry which is preliminary data.</text>
</comment>
<keyword evidence="3" id="KW-1185">Reference proteome</keyword>
<evidence type="ECO:0000313" key="3">
    <source>
        <dbReference type="Proteomes" id="UP001558632"/>
    </source>
</evidence>
<protein>
    <submittedName>
        <fullName evidence="2">Ethylene-insensitive protein</fullName>
    </submittedName>
</protein>
<sequence length="91" mass="10685">MSGNHHFGKSYRKFRSPYSYANGPSINGDHPSSPPNFQNHENQPTYTFERRHEMNGNYYSGNRPPYSHSNRPTMNENRPPLPPYFRNLDKV</sequence>
<dbReference type="Proteomes" id="UP001558632">
    <property type="component" value="Unassembled WGS sequence"/>
</dbReference>
<feature type="region of interest" description="Disordered" evidence="1">
    <location>
        <begin position="1"/>
        <end position="91"/>
    </location>
</feature>
<evidence type="ECO:0000313" key="2">
    <source>
        <dbReference type="EMBL" id="KAL1240984.1"/>
    </source>
</evidence>
<organism evidence="2 3">
    <name type="scientific">Trichinella spiralis</name>
    <name type="common">Trichina worm</name>
    <dbReference type="NCBI Taxonomy" id="6334"/>
    <lineage>
        <taxon>Eukaryota</taxon>
        <taxon>Metazoa</taxon>
        <taxon>Ecdysozoa</taxon>
        <taxon>Nematoda</taxon>
        <taxon>Enoplea</taxon>
        <taxon>Dorylaimia</taxon>
        <taxon>Trichinellida</taxon>
        <taxon>Trichinellidae</taxon>
        <taxon>Trichinella</taxon>
    </lineage>
</organism>
<name>A0ABR3KMB5_TRISP</name>
<dbReference type="EMBL" id="JBEUSY010000254">
    <property type="protein sequence ID" value="KAL1240984.1"/>
    <property type="molecule type" value="Genomic_DNA"/>
</dbReference>
<feature type="compositionally biased region" description="Basic residues" evidence="1">
    <location>
        <begin position="1"/>
        <end position="15"/>
    </location>
</feature>